<feature type="domain" description="ORC6 first cyclin-like" evidence="12">
    <location>
        <begin position="64"/>
        <end position="139"/>
    </location>
</feature>
<dbReference type="EMBL" id="MRZV01000841">
    <property type="protein sequence ID" value="PIK43571.1"/>
    <property type="molecule type" value="Genomic_DNA"/>
</dbReference>
<dbReference type="Gene3D" id="1.10.472.10">
    <property type="entry name" value="Cyclin-like"/>
    <property type="match status" value="1"/>
</dbReference>
<evidence type="ECO:0000256" key="10">
    <source>
        <dbReference type="ARBA" id="ARBA00069654"/>
    </source>
</evidence>
<dbReference type="PANTHER" id="PTHR13394:SF0">
    <property type="entry name" value="ORIGIN RECOGNITION COMPLEX SUBUNIT 6"/>
    <property type="match status" value="1"/>
</dbReference>
<dbReference type="STRING" id="307972.A0A2G8K6D9"/>
<dbReference type="GO" id="GO:0005664">
    <property type="term" value="C:nuclear origin of replication recognition complex"/>
    <property type="evidence" value="ECO:0007669"/>
    <property type="project" value="InterPro"/>
</dbReference>
<keyword evidence="4" id="KW-0597">Phosphoprotein</keyword>
<evidence type="ECO:0000256" key="9">
    <source>
        <dbReference type="ARBA" id="ARBA00062917"/>
    </source>
</evidence>
<comment type="similarity">
    <text evidence="2">Belongs to the ORC6 family.</text>
</comment>
<organism evidence="14 15">
    <name type="scientific">Stichopus japonicus</name>
    <name type="common">Sea cucumber</name>
    <dbReference type="NCBI Taxonomy" id="307972"/>
    <lineage>
        <taxon>Eukaryota</taxon>
        <taxon>Metazoa</taxon>
        <taxon>Echinodermata</taxon>
        <taxon>Eleutherozoa</taxon>
        <taxon>Echinozoa</taxon>
        <taxon>Holothuroidea</taxon>
        <taxon>Aspidochirotacea</taxon>
        <taxon>Aspidochirotida</taxon>
        <taxon>Stichopodidae</taxon>
        <taxon>Apostichopus</taxon>
    </lineage>
</organism>
<accession>A0A2G8K6D9</accession>
<name>A0A2G8K6D9_STIJA</name>
<dbReference type="OrthoDB" id="5552484at2759"/>
<gene>
    <name evidence="14" type="ORF">BSL78_19592</name>
</gene>
<evidence type="ECO:0000256" key="6">
    <source>
        <dbReference type="ARBA" id="ARBA00022843"/>
    </source>
</evidence>
<sequence>MESVSNDPTSTANAVVSRLSINSKGKLSSFLIIASFLLFSTDQYVTVTTFPGYCKEDGNSFNSVCRRAVELDRLCQVRCSGGGLASLSFTGSCRTVLCLELAATSQGERFDQKLAVKLSGLTSTSYKSSLQTLRRLLELEESYSLRDIAVKFGCSEAVTKAQEMLARYVKDFEVTASDRTKDDVDFNRPLFSCSALYAVCRQMKIKVDKSKMIELAGVKRTAFDRLVAILQNLEKEPQDGKSSKAKKRVKHWLDDLEELADEEDLKKKRKSLEAESKDEEDDYEEWKRKILAATESCDT</sequence>
<dbReference type="Pfam" id="PF05460">
    <property type="entry name" value="ORC6"/>
    <property type="match status" value="1"/>
</dbReference>
<keyword evidence="6" id="KW-0832">Ubl conjugation</keyword>
<evidence type="ECO:0000256" key="5">
    <source>
        <dbReference type="ARBA" id="ARBA00022705"/>
    </source>
</evidence>
<dbReference type="AlphaFoldDB" id="A0A2G8K6D9"/>
<dbReference type="InterPro" id="IPR054113">
    <property type="entry name" value="ORC6_cyclin-like_2nd"/>
</dbReference>
<dbReference type="GO" id="GO:0003677">
    <property type="term" value="F:DNA binding"/>
    <property type="evidence" value="ECO:0007669"/>
    <property type="project" value="UniProtKB-KW"/>
</dbReference>
<dbReference type="FunFam" id="1.10.472.10:FF:000054">
    <property type="entry name" value="origin recognition complex subunit 6"/>
    <property type="match status" value="1"/>
</dbReference>
<dbReference type="CDD" id="cd11583">
    <property type="entry name" value="Orc6_mid"/>
    <property type="match status" value="1"/>
</dbReference>
<keyword evidence="5" id="KW-0235">DNA replication</keyword>
<evidence type="ECO:0000313" key="15">
    <source>
        <dbReference type="Proteomes" id="UP000230750"/>
    </source>
</evidence>
<keyword evidence="11" id="KW-0175">Coiled coil</keyword>
<evidence type="ECO:0000313" key="14">
    <source>
        <dbReference type="EMBL" id="PIK43571.1"/>
    </source>
</evidence>
<evidence type="ECO:0000256" key="2">
    <source>
        <dbReference type="ARBA" id="ARBA00010840"/>
    </source>
</evidence>
<keyword evidence="8" id="KW-0539">Nucleus</keyword>
<dbReference type="GO" id="GO:0006270">
    <property type="term" value="P:DNA replication initiation"/>
    <property type="evidence" value="ECO:0007669"/>
    <property type="project" value="TreeGrafter"/>
</dbReference>
<comment type="subunit">
    <text evidence="9">Component of ORC, a complex composed of at least 6 subunits: ORC1, ORC2, ORC3, ORC4, ORC5 and ORC6. ORC is regulated in a cell-cycle dependent manner. It is sequentially assembled at the exit from anaphase of mitosis and disassembled as cells enter S phase. Interacts with DBF4.</text>
</comment>
<evidence type="ECO:0000259" key="12">
    <source>
        <dbReference type="Pfam" id="PF05460"/>
    </source>
</evidence>
<dbReference type="InterPro" id="IPR008721">
    <property type="entry name" value="ORC6_cyclin_first"/>
</dbReference>
<evidence type="ECO:0000256" key="7">
    <source>
        <dbReference type="ARBA" id="ARBA00023125"/>
    </source>
</evidence>
<dbReference type="CDD" id="cd16075">
    <property type="entry name" value="ORC6_CTD"/>
    <property type="match status" value="1"/>
</dbReference>
<evidence type="ECO:0000256" key="3">
    <source>
        <dbReference type="ARBA" id="ARBA00022499"/>
    </source>
</evidence>
<dbReference type="Proteomes" id="UP000230750">
    <property type="component" value="Unassembled WGS sequence"/>
</dbReference>
<keyword evidence="15" id="KW-1185">Reference proteome</keyword>
<proteinExistence type="inferred from homology"/>
<feature type="coiled-coil region" evidence="11">
    <location>
        <begin position="242"/>
        <end position="289"/>
    </location>
</feature>
<evidence type="ECO:0000256" key="1">
    <source>
        <dbReference type="ARBA" id="ARBA00004123"/>
    </source>
</evidence>
<feature type="domain" description="ORC6 second cyclin-like" evidence="13">
    <location>
        <begin position="144"/>
        <end position="232"/>
    </location>
</feature>
<comment type="subcellular location">
    <subcellularLocation>
        <location evidence="1">Nucleus</location>
    </subcellularLocation>
</comment>
<dbReference type="Pfam" id="PF21913">
    <property type="entry name" value="ORC6_2nd"/>
    <property type="match status" value="1"/>
</dbReference>
<keyword evidence="7" id="KW-0238">DNA-binding</keyword>
<dbReference type="InterPro" id="IPR020529">
    <property type="entry name" value="ORC6_met/pln"/>
</dbReference>
<protein>
    <recommendedName>
        <fullName evidence="10">Origin recognition complex subunit 6</fullName>
    </recommendedName>
</protein>
<reference evidence="14 15" key="1">
    <citation type="journal article" date="2017" name="PLoS Biol.">
        <title>The sea cucumber genome provides insights into morphological evolution and visceral regeneration.</title>
        <authorList>
            <person name="Zhang X."/>
            <person name="Sun L."/>
            <person name="Yuan J."/>
            <person name="Sun Y."/>
            <person name="Gao Y."/>
            <person name="Zhang L."/>
            <person name="Li S."/>
            <person name="Dai H."/>
            <person name="Hamel J.F."/>
            <person name="Liu C."/>
            <person name="Yu Y."/>
            <person name="Liu S."/>
            <person name="Lin W."/>
            <person name="Guo K."/>
            <person name="Jin S."/>
            <person name="Xu P."/>
            <person name="Storey K.B."/>
            <person name="Huan P."/>
            <person name="Zhang T."/>
            <person name="Zhou Y."/>
            <person name="Zhang J."/>
            <person name="Lin C."/>
            <person name="Li X."/>
            <person name="Xing L."/>
            <person name="Huo D."/>
            <person name="Sun M."/>
            <person name="Wang L."/>
            <person name="Mercier A."/>
            <person name="Li F."/>
            <person name="Yang H."/>
            <person name="Xiang J."/>
        </authorList>
    </citation>
    <scope>NUCLEOTIDE SEQUENCE [LARGE SCALE GENOMIC DNA]</scope>
    <source>
        <strain evidence="14">Shaxun</strain>
        <tissue evidence="14">Muscle</tissue>
    </source>
</reference>
<dbReference type="PANTHER" id="PTHR13394">
    <property type="entry name" value="ORIGIN RECOGNITION COMPLEX SUBUNIT 6"/>
    <property type="match status" value="1"/>
</dbReference>
<evidence type="ECO:0000256" key="8">
    <source>
        <dbReference type="ARBA" id="ARBA00023242"/>
    </source>
</evidence>
<comment type="caution">
    <text evidence="14">The sequence shown here is derived from an EMBL/GenBank/DDBJ whole genome shotgun (WGS) entry which is preliminary data.</text>
</comment>
<evidence type="ECO:0000259" key="13">
    <source>
        <dbReference type="Pfam" id="PF21913"/>
    </source>
</evidence>
<evidence type="ECO:0000256" key="11">
    <source>
        <dbReference type="SAM" id="Coils"/>
    </source>
</evidence>
<keyword evidence="3" id="KW-1017">Isopeptide bond</keyword>
<evidence type="ECO:0000256" key="4">
    <source>
        <dbReference type="ARBA" id="ARBA00022553"/>
    </source>
</evidence>